<feature type="chain" id="PRO_5036380572" evidence="1">
    <location>
        <begin position="19"/>
        <end position="58"/>
    </location>
</feature>
<dbReference type="Proteomes" id="UP000433483">
    <property type="component" value="Unassembled WGS sequence"/>
</dbReference>
<evidence type="ECO:0000313" key="20">
    <source>
        <dbReference type="Proteomes" id="UP000486351"/>
    </source>
</evidence>
<dbReference type="EMBL" id="QXGE01000009">
    <property type="protein sequence ID" value="KAE9330269.1"/>
    <property type="molecule type" value="Genomic_DNA"/>
</dbReference>
<dbReference type="EMBL" id="QXFZ01000446">
    <property type="protein sequence ID" value="KAE9116140.1"/>
    <property type="molecule type" value="Genomic_DNA"/>
</dbReference>
<comment type="caution">
    <text evidence="6">The sequence shown here is derived from an EMBL/GenBank/DDBJ whole genome shotgun (WGS) entry which is preliminary data.</text>
</comment>
<dbReference type="EMBL" id="QXGA01001309">
    <property type="protein sequence ID" value="KAE9122723.1"/>
    <property type="molecule type" value="Genomic_DNA"/>
</dbReference>
<evidence type="ECO:0000256" key="1">
    <source>
        <dbReference type="SAM" id="SignalP"/>
    </source>
</evidence>
<accession>A0A6A3ST19</accession>
<dbReference type="EMBL" id="QXFX01000423">
    <property type="protein sequence ID" value="KAE9116288.1"/>
    <property type="molecule type" value="Genomic_DNA"/>
</dbReference>
<evidence type="ECO:0000313" key="18">
    <source>
        <dbReference type="Proteomes" id="UP000460718"/>
    </source>
</evidence>
<organism evidence="6 16">
    <name type="scientific">Phytophthora fragariae</name>
    <dbReference type="NCBI Taxonomy" id="53985"/>
    <lineage>
        <taxon>Eukaryota</taxon>
        <taxon>Sar</taxon>
        <taxon>Stramenopiles</taxon>
        <taxon>Oomycota</taxon>
        <taxon>Peronosporomycetes</taxon>
        <taxon>Peronosporales</taxon>
        <taxon>Peronosporaceae</taxon>
        <taxon>Phytophthora</taxon>
    </lineage>
</organism>
<dbReference type="Proteomes" id="UP000488956">
    <property type="component" value="Unassembled WGS sequence"/>
</dbReference>
<evidence type="ECO:0000313" key="6">
    <source>
        <dbReference type="EMBL" id="KAE9122723.1"/>
    </source>
</evidence>
<dbReference type="EMBL" id="QXGB01000439">
    <property type="protein sequence ID" value="KAE9214920.1"/>
    <property type="molecule type" value="Genomic_DNA"/>
</dbReference>
<feature type="signal peptide" evidence="1">
    <location>
        <begin position="1"/>
        <end position="18"/>
    </location>
</feature>
<dbReference type="EMBL" id="QXGD01000475">
    <property type="protein sequence ID" value="KAE9238239.1"/>
    <property type="molecule type" value="Genomic_DNA"/>
</dbReference>
<protein>
    <submittedName>
        <fullName evidence="6">Uncharacterized protein</fullName>
    </submittedName>
</protein>
<dbReference type="EMBL" id="QXGC01000409">
    <property type="protein sequence ID" value="KAE9237053.1"/>
    <property type="molecule type" value="Genomic_DNA"/>
</dbReference>
<gene>
    <name evidence="10" type="ORF">PF001_g467</name>
    <name evidence="9" type="ORF">PF002_g10704</name>
    <name evidence="8" type="ORF">PF004_g8674</name>
    <name evidence="7" type="ORF">PF005_g9636</name>
    <name evidence="6" type="ORF">PF006_g17584</name>
    <name evidence="4" type="ORF">PF007_g9769</name>
    <name evidence="11" type="ORF">PF008_g8966</name>
    <name evidence="2" type="ORF">PF009_g10715</name>
    <name evidence="5" type="ORF">PF010_g9018</name>
    <name evidence="3" type="ORF">PF011_g7209</name>
</gene>
<evidence type="ECO:0000313" key="7">
    <source>
        <dbReference type="EMBL" id="KAE9214920.1"/>
    </source>
</evidence>
<keyword evidence="13" id="KW-1185">Reference proteome</keyword>
<dbReference type="Proteomes" id="UP000440732">
    <property type="component" value="Unassembled WGS sequence"/>
</dbReference>
<dbReference type="Proteomes" id="UP000441208">
    <property type="component" value="Unassembled WGS sequence"/>
</dbReference>
<evidence type="ECO:0000313" key="4">
    <source>
        <dbReference type="EMBL" id="KAE9116140.1"/>
    </source>
</evidence>
<dbReference type="Proteomes" id="UP000437068">
    <property type="component" value="Unassembled WGS sequence"/>
</dbReference>
<evidence type="ECO:0000313" key="5">
    <source>
        <dbReference type="EMBL" id="KAE9116288.1"/>
    </source>
</evidence>
<dbReference type="Proteomes" id="UP000429523">
    <property type="component" value="Unassembled WGS sequence"/>
</dbReference>
<proteinExistence type="predicted"/>
<evidence type="ECO:0000313" key="9">
    <source>
        <dbReference type="EMBL" id="KAE9238239.1"/>
    </source>
</evidence>
<evidence type="ECO:0000313" key="13">
    <source>
        <dbReference type="Proteomes" id="UP000433483"/>
    </source>
</evidence>
<evidence type="ECO:0000313" key="11">
    <source>
        <dbReference type="EMBL" id="KAE9345004.1"/>
    </source>
</evidence>
<dbReference type="Proteomes" id="UP000476176">
    <property type="component" value="Unassembled WGS sequence"/>
</dbReference>
<sequence>MLKSAFLISSCVGHACLATNINLGRIIAFAIAALCCHVRTDDHRGGYRGYGHPNEQYK</sequence>
<dbReference type="AlphaFoldDB" id="A0A6A3ST19"/>
<dbReference type="EMBL" id="QXFY01000415">
    <property type="protein sequence ID" value="KAE9345004.1"/>
    <property type="molecule type" value="Genomic_DNA"/>
</dbReference>
<evidence type="ECO:0000313" key="10">
    <source>
        <dbReference type="EMBL" id="KAE9330269.1"/>
    </source>
</evidence>
<dbReference type="Proteomes" id="UP000440367">
    <property type="component" value="Unassembled WGS sequence"/>
</dbReference>
<name>A0A6A3ST19_9STRA</name>
<dbReference type="EMBL" id="QXGF01000489">
    <property type="protein sequence ID" value="KAE8939440.1"/>
    <property type="molecule type" value="Genomic_DNA"/>
</dbReference>
<evidence type="ECO:0000313" key="17">
    <source>
        <dbReference type="Proteomes" id="UP000441208"/>
    </source>
</evidence>
<evidence type="ECO:0000313" key="19">
    <source>
        <dbReference type="Proteomes" id="UP000476176"/>
    </source>
</evidence>
<evidence type="ECO:0000313" key="21">
    <source>
        <dbReference type="Proteomes" id="UP000488956"/>
    </source>
</evidence>
<reference evidence="12 13" key="1">
    <citation type="submission" date="2018-08" db="EMBL/GenBank/DDBJ databases">
        <title>Genomic investigation of the strawberry pathogen Phytophthora fragariae indicates pathogenicity is determined by transcriptional variation in three key races.</title>
        <authorList>
            <person name="Adams T.M."/>
            <person name="Armitage A.D."/>
            <person name="Sobczyk M.K."/>
            <person name="Bates H.J."/>
            <person name="Dunwell J.M."/>
            <person name="Nellist C.F."/>
            <person name="Harrison R.J."/>
        </authorList>
    </citation>
    <scope>NUCLEOTIDE SEQUENCE [LARGE SCALE GENOMIC DNA]</scope>
    <source>
        <strain evidence="10 14">A4</strain>
        <strain evidence="9 15">BC-1</strain>
        <strain evidence="8 19">BC-23</strain>
        <strain evidence="7 13">NOV-27</strain>
        <strain evidence="6 16">NOV-5</strain>
        <strain evidence="4 17">NOV-71</strain>
        <strain evidence="11 20">NOV-77</strain>
        <strain evidence="2 12">NOV-9</strain>
        <strain evidence="5 21">ONT-3</strain>
        <strain evidence="3 18">SCRP245</strain>
    </source>
</reference>
<evidence type="ECO:0000313" key="2">
    <source>
        <dbReference type="EMBL" id="KAE8939440.1"/>
    </source>
</evidence>
<dbReference type="EMBL" id="QXFW01000317">
    <property type="protein sequence ID" value="KAE9016309.1"/>
    <property type="molecule type" value="Genomic_DNA"/>
</dbReference>
<evidence type="ECO:0000313" key="3">
    <source>
        <dbReference type="EMBL" id="KAE9016309.1"/>
    </source>
</evidence>
<evidence type="ECO:0000313" key="16">
    <source>
        <dbReference type="Proteomes" id="UP000440732"/>
    </source>
</evidence>
<evidence type="ECO:0000313" key="12">
    <source>
        <dbReference type="Proteomes" id="UP000429523"/>
    </source>
</evidence>
<evidence type="ECO:0000313" key="14">
    <source>
        <dbReference type="Proteomes" id="UP000437068"/>
    </source>
</evidence>
<dbReference type="Proteomes" id="UP000460718">
    <property type="component" value="Unassembled WGS sequence"/>
</dbReference>
<keyword evidence="1" id="KW-0732">Signal</keyword>
<evidence type="ECO:0000313" key="8">
    <source>
        <dbReference type="EMBL" id="KAE9237053.1"/>
    </source>
</evidence>
<evidence type="ECO:0000313" key="15">
    <source>
        <dbReference type="Proteomes" id="UP000440367"/>
    </source>
</evidence>
<dbReference type="Proteomes" id="UP000486351">
    <property type="component" value="Unassembled WGS sequence"/>
</dbReference>